<keyword evidence="8" id="KW-1185">Reference proteome</keyword>
<evidence type="ECO:0000256" key="6">
    <source>
        <dbReference type="RuleBase" id="RU361135"/>
    </source>
</evidence>
<protein>
    <recommendedName>
        <fullName evidence="6">Acyl-homoserine-lactone synthase</fullName>
        <ecNumber evidence="6">2.3.1.184</ecNumber>
    </recommendedName>
    <alternativeName>
        <fullName evidence="6">Autoinducer synthesis protein</fullName>
    </alternativeName>
</protein>
<reference evidence="7 8" key="1">
    <citation type="submission" date="2015-07" db="EMBL/GenBank/DDBJ databases">
        <authorList>
            <person name="Noorani M."/>
        </authorList>
    </citation>
    <scope>NUCLEOTIDE SEQUENCE [LARGE SCALE GENOMIC DNA]</scope>
    <source>
        <strain evidence="7 8">CECT 5088</strain>
    </source>
</reference>
<dbReference type="PRINTS" id="PR01549">
    <property type="entry name" value="AUTOINDCRSYN"/>
</dbReference>
<evidence type="ECO:0000256" key="4">
    <source>
        <dbReference type="ARBA" id="ARBA00022929"/>
    </source>
</evidence>
<evidence type="ECO:0000313" key="7">
    <source>
        <dbReference type="EMBL" id="CTQ33377.1"/>
    </source>
</evidence>
<keyword evidence="3 6" id="KW-0949">S-adenosyl-L-methionine</keyword>
<dbReference type="OrthoDB" id="6169313at2"/>
<accession>A0A0M6XRW9</accession>
<dbReference type="PROSITE" id="PS51187">
    <property type="entry name" value="AUTOINDUCER_SYNTH_2"/>
    <property type="match status" value="1"/>
</dbReference>
<gene>
    <name evidence="7" type="primary">lasI_2</name>
    <name evidence="7" type="ORF">JAN5088_02159</name>
</gene>
<dbReference type="PANTHER" id="PTHR39322:SF1">
    <property type="entry name" value="ISOVALERYL-HOMOSERINE LACTONE SYNTHASE"/>
    <property type="match status" value="1"/>
</dbReference>
<dbReference type="EC" id="2.3.1.184" evidence="6"/>
<keyword evidence="4 5" id="KW-0071">Autoinducer synthesis</keyword>
<sequence>MIRYLYGTDLDRHPDLAAAMFRDRAAQFRDRMGWAVTVDAMGWETDDYDGMDPIYVIVEDAAGGHAASMRFLPTTGPTMLADVFPHLMGGAPIRSPLVWECTRFCLSPGAGAGAARRLLLGAVELGLAMGVTHSVGVFDAPMTRIYRRLGWSPEVLGTQDGISAGLWTLSRRTHDMLCSTAGVEARTSRAWLEASFGEILAQAPLSVRG</sequence>
<proteinExistence type="inferred from homology"/>
<name>A0A0M6XRW9_9RHOB</name>
<comment type="similarity">
    <text evidence="5 6">Belongs to the autoinducer synthase family.</text>
</comment>
<dbReference type="InterPro" id="IPR016181">
    <property type="entry name" value="Acyl_CoA_acyltransferase"/>
</dbReference>
<dbReference type="Gene3D" id="3.40.630.30">
    <property type="match status" value="1"/>
</dbReference>
<dbReference type="RefSeq" id="WP_055682794.1">
    <property type="nucleotide sequence ID" value="NZ_CANMUL010000001.1"/>
</dbReference>
<evidence type="ECO:0000256" key="3">
    <source>
        <dbReference type="ARBA" id="ARBA00022691"/>
    </source>
</evidence>
<dbReference type="AlphaFoldDB" id="A0A0M6XRW9"/>
<keyword evidence="2 6" id="KW-0808">Transferase</keyword>
<evidence type="ECO:0000313" key="8">
    <source>
        <dbReference type="Proteomes" id="UP000048908"/>
    </source>
</evidence>
<dbReference type="Proteomes" id="UP000048908">
    <property type="component" value="Unassembled WGS sequence"/>
</dbReference>
<dbReference type="STRING" id="282197.SAMN04488517_102205"/>
<dbReference type="GO" id="GO:0007165">
    <property type="term" value="P:signal transduction"/>
    <property type="evidence" value="ECO:0007669"/>
    <property type="project" value="TreeGrafter"/>
</dbReference>
<dbReference type="PANTHER" id="PTHR39322">
    <property type="entry name" value="ACYL-HOMOSERINE-LACTONE SYNTHASE"/>
    <property type="match status" value="1"/>
</dbReference>
<dbReference type="InterPro" id="IPR001690">
    <property type="entry name" value="Autoind_synthase"/>
</dbReference>
<evidence type="ECO:0000256" key="5">
    <source>
        <dbReference type="PROSITE-ProRule" id="PRU00533"/>
    </source>
</evidence>
<dbReference type="SUPFAM" id="SSF55729">
    <property type="entry name" value="Acyl-CoA N-acyltransferases (Nat)"/>
    <property type="match status" value="1"/>
</dbReference>
<dbReference type="EMBL" id="CXPG01000020">
    <property type="protein sequence ID" value="CTQ33377.1"/>
    <property type="molecule type" value="Genomic_DNA"/>
</dbReference>
<dbReference type="GO" id="GO:0009372">
    <property type="term" value="P:quorum sensing"/>
    <property type="evidence" value="ECO:0007669"/>
    <property type="project" value="UniProtKB-UniRule"/>
</dbReference>
<dbReference type="GO" id="GO:0061579">
    <property type="term" value="F:N-acyl homoserine lactone synthase activity"/>
    <property type="evidence" value="ECO:0007669"/>
    <property type="project" value="UniProtKB-UniRule"/>
</dbReference>
<organism evidence="7 8">
    <name type="scientific">Jannaschia rubra</name>
    <dbReference type="NCBI Taxonomy" id="282197"/>
    <lineage>
        <taxon>Bacteria</taxon>
        <taxon>Pseudomonadati</taxon>
        <taxon>Pseudomonadota</taxon>
        <taxon>Alphaproteobacteria</taxon>
        <taxon>Rhodobacterales</taxon>
        <taxon>Roseobacteraceae</taxon>
        <taxon>Jannaschia</taxon>
    </lineage>
</organism>
<comment type="catalytic activity">
    <reaction evidence="6">
        <text>a fatty acyl-[ACP] + S-adenosyl-L-methionine = an N-acyl-L-homoserine lactone + S-methyl-5'-thioadenosine + holo-[ACP] + H(+)</text>
        <dbReference type="Rhea" id="RHEA:10096"/>
        <dbReference type="Rhea" id="RHEA-COMP:9685"/>
        <dbReference type="Rhea" id="RHEA-COMP:14125"/>
        <dbReference type="ChEBI" id="CHEBI:15378"/>
        <dbReference type="ChEBI" id="CHEBI:17509"/>
        <dbReference type="ChEBI" id="CHEBI:55474"/>
        <dbReference type="ChEBI" id="CHEBI:59789"/>
        <dbReference type="ChEBI" id="CHEBI:64479"/>
        <dbReference type="ChEBI" id="CHEBI:138651"/>
        <dbReference type="EC" id="2.3.1.184"/>
    </reaction>
</comment>
<keyword evidence="7" id="KW-0012">Acyltransferase</keyword>
<evidence type="ECO:0000256" key="2">
    <source>
        <dbReference type="ARBA" id="ARBA00022679"/>
    </source>
</evidence>
<evidence type="ECO:0000256" key="1">
    <source>
        <dbReference type="ARBA" id="ARBA00022654"/>
    </source>
</evidence>
<keyword evidence="1 5" id="KW-0673">Quorum sensing</keyword>
<dbReference type="Pfam" id="PF00765">
    <property type="entry name" value="Autoind_synth"/>
    <property type="match status" value="1"/>
</dbReference>